<evidence type="ECO:0000256" key="1">
    <source>
        <dbReference type="SAM" id="MobiDB-lite"/>
    </source>
</evidence>
<evidence type="ECO:0000313" key="3">
    <source>
        <dbReference type="Proteomes" id="UP000078200"/>
    </source>
</evidence>
<protein>
    <submittedName>
        <fullName evidence="2">Uncharacterized protein</fullName>
    </submittedName>
</protein>
<proteinExistence type="predicted"/>
<dbReference type="AlphaFoldDB" id="A0A1A9VP01"/>
<accession>A0A1A9VP01</accession>
<evidence type="ECO:0000313" key="2">
    <source>
        <dbReference type="EnsemblMetazoa" id="GAUT043049-PA"/>
    </source>
</evidence>
<keyword evidence="3" id="KW-1185">Reference proteome</keyword>
<dbReference type="Proteomes" id="UP000078200">
    <property type="component" value="Unassembled WGS sequence"/>
</dbReference>
<organism evidence="2 3">
    <name type="scientific">Glossina austeni</name>
    <name type="common">Savannah tsetse fly</name>
    <dbReference type="NCBI Taxonomy" id="7395"/>
    <lineage>
        <taxon>Eukaryota</taxon>
        <taxon>Metazoa</taxon>
        <taxon>Ecdysozoa</taxon>
        <taxon>Arthropoda</taxon>
        <taxon>Hexapoda</taxon>
        <taxon>Insecta</taxon>
        <taxon>Pterygota</taxon>
        <taxon>Neoptera</taxon>
        <taxon>Endopterygota</taxon>
        <taxon>Diptera</taxon>
        <taxon>Brachycera</taxon>
        <taxon>Muscomorpha</taxon>
        <taxon>Hippoboscoidea</taxon>
        <taxon>Glossinidae</taxon>
        <taxon>Glossina</taxon>
    </lineage>
</organism>
<dbReference type="VEuPathDB" id="VectorBase:GAUT043049"/>
<dbReference type="EnsemblMetazoa" id="GAUT043049-RA">
    <property type="protein sequence ID" value="GAUT043049-PA"/>
    <property type="gene ID" value="GAUT043049"/>
</dbReference>
<reference evidence="2" key="1">
    <citation type="submission" date="2020-05" db="UniProtKB">
        <authorList>
            <consortium name="EnsemblMetazoa"/>
        </authorList>
    </citation>
    <scope>IDENTIFICATION</scope>
    <source>
        <strain evidence="2">TTRI</strain>
    </source>
</reference>
<feature type="region of interest" description="Disordered" evidence="1">
    <location>
        <begin position="48"/>
        <end position="78"/>
    </location>
</feature>
<name>A0A1A9VP01_GLOAU</name>
<feature type="compositionally biased region" description="Basic and acidic residues" evidence="1">
    <location>
        <begin position="61"/>
        <end position="71"/>
    </location>
</feature>
<sequence length="157" mass="16317">MPLSLGLAFVITKAFSSRITCRRRSVAAGKSLAPNFCKAISGMGSPAAEQTKRAVSPESTVKLEDYSEKENSSSSAAAREAAVGDEAVHSIVTFEPFTRLLPLLLPSPDELRCCCCCCCCRFLIPVGFVAADADADAAAAAAAAAATSLRSFSALAY</sequence>